<gene>
    <name evidence="2" type="ORF">LTR05_007677</name>
</gene>
<comment type="caution">
    <text evidence="2">The sequence shown here is derived from an EMBL/GenBank/DDBJ whole genome shotgun (WGS) entry which is preliminary data.</text>
</comment>
<evidence type="ECO:0000256" key="1">
    <source>
        <dbReference type="SAM" id="MobiDB-lite"/>
    </source>
</evidence>
<proteinExistence type="predicted"/>
<feature type="region of interest" description="Disordered" evidence="1">
    <location>
        <begin position="45"/>
        <end position="72"/>
    </location>
</feature>
<evidence type="ECO:0000313" key="2">
    <source>
        <dbReference type="EMBL" id="KAK5081546.1"/>
    </source>
</evidence>
<dbReference type="EMBL" id="JAVRRJ010000009">
    <property type="protein sequence ID" value="KAK5081546.1"/>
    <property type="molecule type" value="Genomic_DNA"/>
</dbReference>
<dbReference type="Proteomes" id="UP001309876">
    <property type="component" value="Unassembled WGS sequence"/>
</dbReference>
<organism evidence="2 3">
    <name type="scientific">Lithohypha guttulata</name>
    <dbReference type="NCBI Taxonomy" id="1690604"/>
    <lineage>
        <taxon>Eukaryota</taxon>
        <taxon>Fungi</taxon>
        <taxon>Dikarya</taxon>
        <taxon>Ascomycota</taxon>
        <taxon>Pezizomycotina</taxon>
        <taxon>Eurotiomycetes</taxon>
        <taxon>Chaetothyriomycetidae</taxon>
        <taxon>Chaetothyriales</taxon>
        <taxon>Trichomeriaceae</taxon>
        <taxon>Lithohypha</taxon>
    </lineage>
</organism>
<evidence type="ECO:0000313" key="3">
    <source>
        <dbReference type="Proteomes" id="UP001309876"/>
    </source>
</evidence>
<accession>A0AAN7SU69</accession>
<protein>
    <submittedName>
        <fullName evidence="2">Uncharacterized protein</fullName>
    </submittedName>
</protein>
<keyword evidence="3" id="KW-1185">Reference proteome</keyword>
<sequence>MAARERVQAAERAERDADFALQQARNSVRDAREHVRRLELEAEAEAKAAKMKSAQARDLNRRAKPLGRHDRF</sequence>
<reference evidence="2 3" key="1">
    <citation type="submission" date="2023-08" db="EMBL/GenBank/DDBJ databases">
        <title>Black Yeasts Isolated from many extreme environments.</title>
        <authorList>
            <person name="Coleine C."/>
            <person name="Stajich J.E."/>
            <person name="Selbmann L."/>
        </authorList>
    </citation>
    <scope>NUCLEOTIDE SEQUENCE [LARGE SCALE GENOMIC DNA]</scope>
    <source>
        <strain evidence="2 3">CCFEE 5910</strain>
    </source>
</reference>
<name>A0AAN7SU69_9EURO</name>
<dbReference type="AlphaFoldDB" id="A0AAN7SU69"/>